<dbReference type="PANTHER" id="PTHR43053">
    <property type="entry name" value="GLYCOSIDASE FAMILY 31"/>
    <property type="match status" value="1"/>
</dbReference>
<dbReference type="SUPFAM" id="SSF51445">
    <property type="entry name" value="(Trans)glycosidases"/>
    <property type="match status" value="1"/>
</dbReference>
<dbReference type="OrthoDB" id="1334205at2759"/>
<dbReference type="InterPro" id="IPR013780">
    <property type="entry name" value="Glyco_hydro_b"/>
</dbReference>
<evidence type="ECO:0000259" key="7">
    <source>
        <dbReference type="Pfam" id="PF01055"/>
    </source>
</evidence>
<keyword evidence="11" id="KW-1185">Reference proteome</keyword>
<proteinExistence type="inferred from homology"/>
<evidence type="ECO:0000313" key="11">
    <source>
        <dbReference type="Proteomes" id="UP000761534"/>
    </source>
</evidence>
<dbReference type="EC" id="3.2.1.177" evidence="5"/>
<organism evidence="10 11">
    <name type="scientific">Trichomonascus ciferrii</name>
    <dbReference type="NCBI Taxonomy" id="44093"/>
    <lineage>
        <taxon>Eukaryota</taxon>
        <taxon>Fungi</taxon>
        <taxon>Dikarya</taxon>
        <taxon>Ascomycota</taxon>
        <taxon>Saccharomycotina</taxon>
        <taxon>Dipodascomycetes</taxon>
        <taxon>Dipodascales</taxon>
        <taxon>Trichomonascaceae</taxon>
        <taxon>Trichomonascus</taxon>
        <taxon>Trichomonascus ciferrii complex</taxon>
    </lineage>
</organism>
<dbReference type="CDD" id="cd06593">
    <property type="entry name" value="GH31_xylosidase_YicI"/>
    <property type="match status" value="1"/>
</dbReference>
<dbReference type="AlphaFoldDB" id="A0A642VAG9"/>
<dbReference type="SUPFAM" id="SSF74650">
    <property type="entry name" value="Galactose mutarotase-like"/>
    <property type="match status" value="1"/>
</dbReference>
<dbReference type="InterPro" id="IPR050985">
    <property type="entry name" value="Alpha-glycosidase_related"/>
</dbReference>
<dbReference type="Gene3D" id="3.20.20.80">
    <property type="entry name" value="Glycosidases"/>
    <property type="match status" value="1"/>
</dbReference>
<dbReference type="VEuPathDB" id="FungiDB:TRICI_003291"/>
<dbReference type="Pfam" id="PF01055">
    <property type="entry name" value="Glyco_hydro_31_2nd"/>
    <property type="match status" value="1"/>
</dbReference>
<reference evidence="10" key="1">
    <citation type="journal article" date="2019" name="G3 (Bethesda)">
        <title>Genome Assemblies of Two Rare Opportunistic Yeast Pathogens: Diutina rugosa (syn. Candida rugosa) and Trichomonascus ciferrii (syn. Candida ciferrii).</title>
        <authorList>
            <person name="Mixao V."/>
            <person name="Saus E."/>
            <person name="Hansen A.P."/>
            <person name="Lass-Florl C."/>
            <person name="Gabaldon T."/>
        </authorList>
    </citation>
    <scope>NUCLEOTIDE SEQUENCE</scope>
    <source>
        <strain evidence="10">CBS 4856</strain>
    </source>
</reference>
<comment type="caution">
    <text evidence="10">The sequence shown here is derived from an EMBL/GenBank/DDBJ whole genome shotgun (WGS) entry which is preliminary data.</text>
</comment>
<gene>
    <name evidence="10" type="ORF">TRICI_003291</name>
</gene>
<dbReference type="InterPro" id="IPR017853">
    <property type="entry name" value="GH"/>
</dbReference>
<evidence type="ECO:0000256" key="5">
    <source>
        <dbReference type="ARBA" id="ARBA00066962"/>
    </source>
</evidence>
<dbReference type="Pfam" id="PF21365">
    <property type="entry name" value="Glyco_hydro_31_3rd"/>
    <property type="match status" value="1"/>
</dbReference>
<dbReference type="InterPro" id="IPR025887">
    <property type="entry name" value="Glyco_hydro_31_N_dom"/>
</dbReference>
<dbReference type="Pfam" id="PF13802">
    <property type="entry name" value="Gal_mutarotas_2"/>
    <property type="match status" value="1"/>
</dbReference>
<sequence length="800" mass="90165">MGLFDDCEVYNDFKFSHGMWHLKDNVTIDWATERVKSEQRENSLYTLYSTRVIRHRGDTLNSATVTNEITSPAPGVIALEAYHHSGTVENEPRFELNLPKSNPDAKIDATNNTVTSGSVSASLDSDPKNFGINFSDDQGNLLTKLGFRSLGYVRDRREDPKGAYRPFMTAQLHLSVQEKVYGFGERFGPFAKNGQSVEIWHRDGGTSSEQGYKNVPFYLTNRGYGVFVDHTSIVNFEVQSERTTRVNISVPGERIRFYVIHGPSPKEIIHKYNQLVGTPALPPPQTFGLWLSTSFTTNYDYDTVYSFLDGMRQRNIPLHTFHFDCFWMKGYQWTDFEFDHDNFKGDPKKFLKSLKDEFGIKICVWINPYIAQESRAFKVGHENGYLIKNTDGSTYQTDLWQAGMGIVDFTNPNAWNWYQKELKGLLDKGVDYFKTDFGERIPARNVKYHDGSDPETTHNYYTHLYNRCVFELLEKERGKHQACLFARSATTGGQQFPVHWGGDCEPTFEAMAETVRGGLSLSLSGFGFWSHDIGGFEGTPSPEIYKRWVAFGLLSSHSRLHGSGSYRVPWNFDDEASEVLKKFVNLKLSLMPYIYEAAVNAHRNSVPVLRSLLMEFPEEVNAWNADTQFLLGPSLLVAPVFEGKTGEVTYYVPEGNWYGLLDGKIREGGKWHSESHDFKSIPLLVRPNSIVVSGSRDDTPEYAFNDGFTVNLFDIKRETTVSIPDHKKLGEFAATVTATPLEDGSIKVTVSGDAGNWKIKTLGRKIASGDKIEAVEQDSLGNSIASIKSKGSGSVTIKLA</sequence>
<keyword evidence="3 6" id="KW-0326">Glycosidase</keyword>
<protein>
    <recommendedName>
        <fullName evidence="5">alpha-D-xyloside xylohydrolase</fullName>
        <ecNumber evidence="5">3.2.1.177</ecNumber>
    </recommendedName>
</protein>
<feature type="domain" description="Glycosyl hydrolase family 31 C-terminal" evidence="9">
    <location>
        <begin position="606"/>
        <end position="691"/>
    </location>
</feature>
<evidence type="ECO:0000259" key="8">
    <source>
        <dbReference type="Pfam" id="PF13802"/>
    </source>
</evidence>
<dbReference type="PANTHER" id="PTHR43053:SF4">
    <property type="entry name" value="MYOGENESIS-REGULATING GLYCOSIDASE"/>
    <property type="match status" value="1"/>
</dbReference>
<evidence type="ECO:0000313" key="10">
    <source>
        <dbReference type="EMBL" id="KAA8913066.1"/>
    </source>
</evidence>
<keyword evidence="2 6" id="KW-0378">Hydrolase</keyword>
<feature type="domain" description="Glycoside hydrolase family 31 N-terminal" evidence="8">
    <location>
        <begin position="68"/>
        <end position="236"/>
    </location>
</feature>
<dbReference type="CDD" id="cd14752">
    <property type="entry name" value="GH31_N"/>
    <property type="match status" value="1"/>
</dbReference>
<dbReference type="InterPro" id="IPR000322">
    <property type="entry name" value="Glyco_hydro_31_TIM"/>
</dbReference>
<evidence type="ECO:0000256" key="1">
    <source>
        <dbReference type="ARBA" id="ARBA00007806"/>
    </source>
</evidence>
<dbReference type="NCBIfam" id="NF007940">
    <property type="entry name" value="PRK10658.1"/>
    <property type="match status" value="1"/>
</dbReference>
<evidence type="ECO:0000259" key="9">
    <source>
        <dbReference type="Pfam" id="PF21365"/>
    </source>
</evidence>
<dbReference type="SUPFAM" id="SSF51011">
    <property type="entry name" value="Glycosyl hydrolase domain"/>
    <property type="match status" value="1"/>
</dbReference>
<evidence type="ECO:0000256" key="2">
    <source>
        <dbReference type="ARBA" id="ARBA00022801"/>
    </source>
</evidence>
<dbReference type="EMBL" id="SWFS01000238">
    <property type="protein sequence ID" value="KAA8913066.1"/>
    <property type="molecule type" value="Genomic_DNA"/>
</dbReference>
<comment type="catalytic activity">
    <reaction evidence="4">
        <text>Hydrolysis of terminal, non-reducing alpha-D-xylose residues with release of alpha-D-xylose.</text>
        <dbReference type="EC" id="3.2.1.177"/>
    </reaction>
</comment>
<evidence type="ECO:0000256" key="3">
    <source>
        <dbReference type="ARBA" id="ARBA00023295"/>
    </source>
</evidence>
<dbReference type="Gene3D" id="2.60.40.1180">
    <property type="entry name" value="Golgi alpha-mannosidase II"/>
    <property type="match status" value="2"/>
</dbReference>
<accession>A0A642VAG9</accession>
<dbReference type="GO" id="GO:0005975">
    <property type="term" value="P:carbohydrate metabolic process"/>
    <property type="evidence" value="ECO:0007669"/>
    <property type="project" value="InterPro"/>
</dbReference>
<evidence type="ECO:0000256" key="4">
    <source>
        <dbReference type="ARBA" id="ARBA00052064"/>
    </source>
</evidence>
<feature type="domain" description="Glycoside hydrolase family 31 TIM barrel" evidence="7">
    <location>
        <begin position="279"/>
        <end position="596"/>
    </location>
</feature>
<dbReference type="GO" id="GO:0061634">
    <property type="term" value="F:alpha-D-xyloside xylohydrolase"/>
    <property type="evidence" value="ECO:0007669"/>
    <property type="project" value="UniProtKB-EC"/>
</dbReference>
<evidence type="ECO:0000256" key="6">
    <source>
        <dbReference type="RuleBase" id="RU361185"/>
    </source>
</evidence>
<dbReference type="FunFam" id="3.20.20.80:FF:000053">
    <property type="entry name" value="Alpha-xylosidase YicI"/>
    <property type="match status" value="1"/>
</dbReference>
<dbReference type="SUPFAM" id="SSF117125">
    <property type="entry name" value="Putative glucosidase YicI, C-terminal domain"/>
    <property type="match status" value="1"/>
</dbReference>
<dbReference type="Proteomes" id="UP000761534">
    <property type="component" value="Unassembled WGS sequence"/>
</dbReference>
<comment type="similarity">
    <text evidence="1 6">Belongs to the glycosyl hydrolase 31 family.</text>
</comment>
<dbReference type="Gene3D" id="2.60.40.1760">
    <property type="entry name" value="glycosyl hydrolase (family 31)"/>
    <property type="match status" value="1"/>
</dbReference>
<dbReference type="InterPro" id="IPR011013">
    <property type="entry name" value="Gal_mutarotase_sf_dom"/>
</dbReference>
<name>A0A642VAG9_9ASCO</name>
<dbReference type="GO" id="GO:0030246">
    <property type="term" value="F:carbohydrate binding"/>
    <property type="evidence" value="ECO:0007669"/>
    <property type="project" value="InterPro"/>
</dbReference>
<dbReference type="InterPro" id="IPR048395">
    <property type="entry name" value="Glyco_hydro_31_C"/>
</dbReference>